<evidence type="ECO:0000256" key="1">
    <source>
        <dbReference type="ARBA" id="ARBA00022478"/>
    </source>
</evidence>
<geneLocation type="chloroplast" evidence="4"/>
<name>A0AAU7V9B3_9VIRI</name>
<keyword evidence="1" id="KW-0240">DNA-directed RNA polymerase</keyword>
<dbReference type="InterPro" id="IPR036603">
    <property type="entry name" value="RBP11-like"/>
</dbReference>
<accession>A0AAU7V9B3</accession>
<dbReference type="EMBL" id="OR858607">
    <property type="protein sequence ID" value="XBW34445.1"/>
    <property type="molecule type" value="Genomic_DNA"/>
</dbReference>
<dbReference type="AlphaFoldDB" id="A0AAU7V9B3"/>
<dbReference type="InterPro" id="IPR036643">
    <property type="entry name" value="RNApol_insert_sf"/>
</dbReference>
<sequence length="291" mass="32678">MDGNSIASNQQDTIGVLPYRVECVESKRKDRRTHYGRFLLTPLEERHAKTLDILLRRTLLGGIEGTAFTAVRFEDRDIRDECSAIEGVYETVGVILDNLKSVVLKGVPRGEKHASVLKTGPGLLTAGDIQMPQGVECVDPDQLIATLVQPIELKFQLIVKRGKNYDIQQPTPEDSTYLPMDPVFMPVSRVDSKVCEIPTSLSVEKDKSELSSSNLPSHNLWSQHKPLQESSRFEIDSLSKHLTKERHNAFYMLFLEIETNGSISPQRVLHQASSLIVELMRPLCSLCLEPE</sequence>
<dbReference type="GO" id="GO:0000428">
    <property type="term" value="C:DNA-directed RNA polymerase complex"/>
    <property type="evidence" value="ECO:0007669"/>
    <property type="project" value="UniProtKB-KW"/>
</dbReference>
<keyword evidence="4" id="KW-0934">Plastid</keyword>
<keyword evidence="4" id="KW-0150">Chloroplast</keyword>
<keyword evidence="2" id="KW-0804">Transcription</keyword>
<gene>
    <name evidence="4" type="primary">rpoA</name>
</gene>
<evidence type="ECO:0000313" key="4">
    <source>
        <dbReference type="EMBL" id="XBW34445.1"/>
    </source>
</evidence>
<dbReference type="Pfam" id="PF01000">
    <property type="entry name" value="RNA_pol_A_bac"/>
    <property type="match status" value="1"/>
</dbReference>
<dbReference type="GO" id="GO:0006351">
    <property type="term" value="P:DNA-templated transcription"/>
    <property type="evidence" value="ECO:0007669"/>
    <property type="project" value="InterPro"/>
</dbReference>
<dbReference type="SUPFAM" id="SSF55257">
    <property type="entry name" value="RBP11-like subunits of RNA polymerase"/>
    <property type="match status" value="1"/>
</dbReference>
<feature type="domain" description="DNA-directed RNA polymerase RpoA/D/Rpb3-type" evidence="3">
    <location>
        <begin position="35"/>
        <end position="286"/>
    </location>
</feature>
<dbReference type="GO" id="GO:0003899">
    <property type="term" value="F:DNA-directed RNA polymerase activity"/>
    <property type="evidence" value="ECO:0007669"/>
    <property type="project" value="InterPro"/>
</dbReference>
<dbReference type="CDD" id="cd06928">
    <property type="entry name" value="RNAP_alpha_NTD"/>
    <property type="match status" value="1"/>
</dbReference>
<evidence type="ECO:0000256" key="2">
    <source>
        <dbReference type="ARBA" id="ARBA00023163"/>
    </source>
</evidence>
<dbReference type="InterPro" id="IPR011263">
    <property type="entry name" value="DNA-dir_RNA_pol_RpoA/D/Rpb3"/>
</dbReference>
<reference evidence="4" key="1">
    <citation type="submission" date="2023-11" db="EMBL/GenBank/DDBJ databases">
        <authorList>
            <person name="Liu Y."/>
        </authorList>
    </citation>
    <scope>NUCLEOTIDE SEQUENCE</scope>
</reference>
<dbReference type="Gene3D" id="3.30.1360.10">
    <property type="entry name" value="RNA polymerase, RBP11-like subunit"/>
    <property type="match status" value="2"/>
</dbReference>
<dbReference type="Gene3D" id="2.170.120.12">
    <property type="entry name" value="DNA-directed RNA polymerase, insert domain"/>
    <property type="match status" value="1"/>
</dbReference>
<dbReference type="InterPro" id="IPR011262">
    <property type="entry name" value="DNA-dir_RNA_pol_insert"/>
</dbReference>
<protein>
    <submittedName>
        <fullName evidence="4">RNA polymerase alpha subunit</fullName>
    </submittedName>
</protein>
<dbReference type="SUPFAM" id="SSF56553">
    <property type="entry name" value="Insert subdomain of RNA polymerase alpha subunit"/>
    <property type="match status" value="1"/>
</dbReference>
<dbReference type="Pfam" id="PF01193">
    <property type="entry name" value="RNA_pol_L"/>
    <property type="match status" value="1"/>
</dbReference>
<proteinExistence type="predicted"/>
<dbReference type="GO" id="GO:0046983">
    <property type="term" value="F:protein dimerization activity"/>
    <property type="evidence" value="ECO:0007669"/>
    <property type="project" value="InterPro"/>
</dbReference>
<evidence type="ECO:0000259" key="3">
    <source>
        <dbReference type="SMART" id="SM00662"/>
    </source>
</evidence>
<dbReference type="SMART" id="SM00662">
    <property type="entry name" value="RPOLD"/>
    <property type="match status" value="1"/>
</dbReference>
<organism evidence="4">
    <name type="scientific">Streptosarcina moshanensis</name>
    <dbReference type="NCBI Taxonomy" id="3096259"/>
    <lineage>
        <taxon>Eukaryota</taxon>
        <taxon>Viridiplantae</taxon>
        <taxon>Streptophyta</taxon>
        <taxon>Klebsormidiophyceae</taxon>
        <taxon>Hormidiellales</taxon>
        <taxon>Hormidiellaceae</taxon>
        <taxon>Streptosarcina</taxon>
    </lineage>
</organism>